<evidence type="ECO:0000313" key="7">
    <source>
        <dbReference type="RefSeq" id="XP_027187340.1"/>
    </source>
</evidence>
<dbReference type="GO" id="GO:0009658">
    <property type="term" value="P:chloroplast organization"/>
    <property type="evidence" value="ECO:0007669"/>
    <property type="project" value="InterPro"/>
</dbReference>
<keyword evidence="1" id="KW-0147">Chitin-binding</keyword>
<dbReference type="GeneID" id="101495915"/>
<evidence type="ECO:0000256" key="2">
    <source>
        <dbReference type="ARBA" id="ARBA00022737"/>
    </source>
</evidence>
<dbReference type="GO" id="GO:0004568">
    <property type="term" value="F:chitinase activity"/>
    <property type="evidence" value="ECO:0007669"/>
    <property type="project" value="InterPro"/>
</dbReference>
<dbReference type="PANTHER" id="PTHR47594">
    <property type="entry name" value="PPR CONTAINING PLANT-LIKE PROTEIN"/>
    <property type="match status" value="1"/>
</dbReference>
<evidence type="ECO:0000256" key="1">
    <source>
        <dbReference type="ARBA" id="ARBA00022669"/>
    </source>
</evidence>
<reference evidence="6" key="1">
    <citation type="journal article" date="2013" name="Nat. Biotechnol.">
        <title>Draft genome sequence of chickpea (Cicer arietinum) provides a resource for trait improvement.</title>
        <authorList>
            <person name="Varshney R.K."/>
            <person name="Song C."/>
            <person name="Saxena R.K."/>
            <person name="Azam S."/>
            <person name="Yu S."/>
            <person name="Sharpe A.G."/>
            <person name="Cannon S."/>
            <person name="Baek J."/>
            <person name="Rosen B.D."/>
            <person name="Tar'an B."/>
            <person name="Millan T."/>
            <person name="Zhang X."/>
            <person name="Ramsay L.D."/>
            <person name="Iwata A."/>
            <person name="Wang Y."/>
            <person name="Nelson W."/>
            <person name="Farmer A.D."/>
            <person name="Gaur P.M."/>
            <person name="Soderlund C."/>
            <person name="Penmetsa R.V."/>
            <person name="Xu C."/>
            <person name="Bharti A.K."/>
            <person name="He W."/>
            <person name="Winter P."/>
            <person name="Zhao S."/>
            <person name="Hane J.K."/>
            <person name="Carrasquilla-Garcia N."/>
            <person name="Condie J.A."/>
            <person name="Upadhyaya H.D."/>
            <person name="Luo M.C."/>
            <person name="Thudi M."/>
            <person name="Gowda C.L."/>
            <person name="Singh N.P."/>
            <person name="Lichtenzveig J."/>
            <person name="Gali K.K."/>
            <person name="Rubio J."/>
            <person name="Nadarajan N."/>
            <person name="Dolezel J."/>
            <person name="Bansal K.C."/>
            <person name="Xu X."/>
            <person name="Edwards D."/>
            <person name="Zhang G."/>
            <person name="Kahl G."/>
            <person name="Gil J."/>
            <person name="Singh K.B."/>
            <person name="Datta S.K."/>
            <person name="Jackson S.A."/>
            <person name="Wang J."/>
            <person name="Cook D.R."/>
        </authorList>
    </citation>
    <scope>NUCLEOTIDE SEQUENCE [LARGE SCALE GENOMIC DNA]</scope>
    <source>
        <strain evidence="6">cv. CDC Frontier</strain>
    </source>
</reference>
<feature type="signal peptide" evidence="4">
    <location>
        <begin position="1"/>
        <end position="29"/>
    </location>
</feature>
<dbReference type="RefSeq" id="XP_027187340.1">
    <property type="nucleotide sequence ID" value="XM_027331539.1"/>
</dbReference>
<sequence>MRYKLVSMSITGLAIALFVIIMVPKSVSGQNCGCAQGLCCSKDGYCGNSDAYIVAQGPCFGGQNAPSSTTNDVNVTNIVTPQFFNSINDQADSSCAGKNFYSRDAFLDALNSYNQFGRVGSVEELLHKKLDVFEFIISEEVGYDTLLLPLYSDTILLLGRNKMVEKAEEVFNQVVDKGLKPDTRLFTEMIGVYLQVGNTEKAMDIYRSMKASGCSPDELTFTILIRNLMKNGEHELAETLKKESLDYVNAPDKFVQKVQQKHAKKRHVNLVM</sequence>
<protein>
    <submittedName>
        <fullName evidence="7">Pentatricopeptide repeat-containing protein At2g35130-like isoform X1</fullName>
    </submittedName>
</protein>
<dbReference type="Pfam" id="PF01535">
    <property type="entry name" value="PPR"/>
    <property type="match status" value="1"/>
</dbReference>
<dbReference type="GO" id="GO:0008061">
    <property type="term" value="F:chitin binding"/>
    <property type="evidence" value="ECO:0007669"/>
    <property type="project" value="UniProtKB-KW"/>
</dbReference>
<reference evidence="7" key="2">
    <citation type="submission" date="2025-08" db="UniProtKB">
        <authorList>
            <consortium name="RefSeq"/>
        </authorList>
    </citation>
    <scope>IDENTIFICATION</scope>
    <source>
        <tissue evidence="7">Etiolated seedlings</tissue>
    </source>
</reference>
<dbReference type="InterPro" id="IPR044190">
    <property type="entry name" value="THA8-like"/>
</dbReference>
<feature type="chain" id="PRO_5018707977" evidence="4">
    <location>
        <begin position="30"/>
        <end position="272"/>
    </location>
</feature>
<dbReference type="InterPro" id="IPR023346">
    <property type="entry name" value="Lysozyme-like_dom_sf"/>
</dbReference>
<evidence type="ECO:0000259" key="5">
    <source>
        <dbReference type="PROSITE" id="PS00773"/>
    </source>
</evidence>
<keyword evidence="6" id="KW-1185">Reference proteome</keyword>
<feature type="repeat" description="PPR" evidence="3">
    <location>
        <begin position="182"/>
        <end position="216"/>
    </location>
</feature>
<gene>
    <name evidence="7" type="primary">LOC101495915</name>
</gene>
<dbReference type="CDD" id="cd00035">
    <property type="entry name" value="ChtBD1"/>
    <property type="match status" value="1"/>
</dbReference>
<dbReference type="OrthoDB" id="1900964at2759"/>
<dbReference type="InterPro" id="IPR002885">
    <property type="entry name" value="PPR_rpt"/>
</dbReference>
<dbReference type="SUPFAM" id="SSF57016">
    <property type="entry name" value="Plant lectins/antimicrobial peptides"/>
    <property type="match status" value="1"/>
</dbReference>
<dbReference type="GO" id="GO:0000373">
    <property type="term" value="P:Group II intron splicing"/>
    <property type="evidence" value="ECO:0007669"/>
    <property type="project" value="InterPro"/>
</dbReference>
<dbReference type="InterPro" id="IPR000726">
    <property type="entry name" value="Glyco_hydro_19_cat"/>
</dbReference>
<proteinExistence type="predicted"/>
<dbReference type="InterPro" id="IPR036861">
    <property type="entry name" value="Endochitinase-like_sf"/>
</dbReference>
<keyword evidence="4" id="KW-0732">Signal</keyword>
<feature type="domain" description="Glycoside hydrolase family 19 catalytic" evidence="5">
    <location>
        <begin position="95"/>
        <end position="117"/>
    </location>
</feature>
<name>A0A3Q7YCD3_CICAR</name>
<accession>A0A3Q7YCD3</accession>
<dbReference type="PROSITE" id="PS51375">
    <property type="entry name" value="PPR"/>
    <property type="match status" value="1"/>
</dbReference>
<dbReference type="Proteomes" id="UP000087171">
    <property type="component" value="Chromosome Ca1"/>
</dbReference>
<evidence type="ECO:0000256" key="3">
    <source>
        <dbReference type="PROSITE-ProRule" id="PRU00708"/>
    </source>
</evidence>
<dbReference type="PROSITE" id="PS00773">
    <property type="entry name" value="CHITINASE_19_1"/>
    <property type="match status" value="1"/>
</dbReference>
<dbReference type="AlphaFoldDB" id="A0A3Q7YCD3"/>
<dbReference type="Gene3D" id="3.30.60.10">
    <property type="entry name" value="Endochitinase-like"/>
    <property type="match status" value="1"/>
</dbReference>
<dbReference type="GO" id="GO:0016998">
    <property type="term" value="P:cell wall macromolecule catabolic process"/>
    <property type="evidence" value="ECO:0007669"/>
    <property type="project" value="InterPro"/>
</dbReference>
<keyword evidence="2" id="KW-0677">Repeat</keyword>
<dbReference type="Gene3D" id="1.25.40.10">
    <property type="entry name" value="Tetratricopeptide repeat domain"/>
    <property type="match status" value="1"/>
</dbReference>
<dbReference type="InterPro" id="IPR011990">
    <property type="entry name" value="TPR-like_helical_dom_sf"/>
</dbReference>
<evidence type="ECO:0000313" key="6">
    <source>
        <dbReference type="Proteomes" id="UP000087171"/>
    </source>
</evidence>
<dbReference type="GO" id="GO:0006032">
    <property type="term" value="P:chitin catabolic process"/>
    <property type="evidence" value="ECO:0007669"/>
    <property type="project" value="InterPro"/>
</dbReference>
<dbReference type="PANTHER" id="PTHR47594:SF5">
    <property type="entry name" value="PENTACOTRIPEPTIDE-REPEAT REGION OF PRORP DOMAIN-CONTAINING PROTEIN"/>
    <property type="match status" value="1"/>
</dbReference>
<evidence type="ECO:0000256" key="4">
    <source>
        <dbReference type="SAM" id="SignalP"/>
    </source>
</evidence>
<dbReference type="NCBIfam" id="TIGR00756">
    <property type="entry name" value="PPR"/>
    <property type="match status" value="2"/>
</dbReference>
<organism evidence="6 7">
    <name type="scientific">Cicer arietinum</name>
    <name type="common">Chickpea</name>
    <name type="synonym">Garbanzo</name>
    <dbReference type="NCBI Taxonomy" id="3827"/>
    <lineage>
        <taxon>Eukaryota</taxon>
        <taxon>Viridiplantae</taxon>
        <taxon>Streptophyta</taxon>
        <taxon>Embryophyta</taxon>
        <taxon>Tracheophyta</taxon>
        <taxon>Spermatophyta</taxon>
        <taxon>Magnoliopsida</taxon>
        <taxon>eudicotyledons</taxon>
        <taxon>Gunneridae</taxon>
        <taxon>Pentapetalae</taxon>
        <taxon>rosids</taxon>
        <taxon>fabids</taxon>
        <taxon>Fabales</taxon>
        <taxon>Fabaceae</taxon>
        <taxon>Papilionoideae</taxon>
        <taxon>50 kb inversion clade</taxon>
        <taxon>NPAAA clade</taxon>
        <taxon>Hologalegina</taxon>
        <taxon>IRL clade</taxon>
        <taxon>Cicereae</taxon>
        <taxon>Cicer</taxon>
    </lineage>
</organism>
<dbReference type="SUPFAM" id="SSF53955">
    <property type="entry name" value="Lysozyme-like"/>
    <property type="match status" value="1"/>
</dbReference>
<dbReference type="Pfam" id="PF13041">
    <property type="entry name" value="PPR_2"/>
    <property type="match status" value="1"/>
</dbReference>
<dbReference type="STRING" id="3827.A0A3Q7YCD3"/>
<dbReference type="GO" id="GO:0003723">
    <property type="term" value="F:RNA binding"/>
    <property type="evidence" value="ECO:0007669"/>
    <property type="project" value="InterPro"/>
</dbReference>